<evidence type="ECO:0000313" key="12">
    <source>
        <dbReference type="EMBL" id="MCW3475562.1"/>
    </source>
</evidence>
<name>A0AA42CI35_9PROT</name>
<dbReference type="Proteomes" id="UP001165679">
    <property type="component" value="Unassembled WGS sequence"/>
</dbReference>
<evidence type="ECO:0000256" key="2">
    <source>
        <dbReference type="ARBA" id="ARBA00022475"/>
    </source>
</evidence>
<dbReference type="Pfam" id="PF00005">
    <property type="entry name" value="ABC_tran"/>
    <property type="match status" value="1"/>
</dbReference>
<dbReference type="PANTHER" id="PTHR43514:SF4">
    <property type="entry name" value="ABC TRANSPORTER I FAMILY MEMBER 10"/>
    <property type="match status" value="1"/>
</dbReference>
<evidence type="ECO:0000256" key="8">
    <source>
        <dbReference type="ARBA" id="ARBA00023136"/>
    </source>
</evidence>
<dbReference type="EMBL" id="JAPDNT010000009">
    <property type="protein sequence ID" value="MCW3475562.1"/>
    <property type="molecule type" value="Genomic_DNA"/>
</dbReference>
<dbReference type="GO" id="GO:0016887">
    <property type="term" value="F:ATP hydrolysis activity"/>
    <property type="evidence" value="ECO:0007669"/>
    <property type="project" value="InterPro"/>
</dbReference>
<keyword evidence="5" id="KW-0547">Nucleotide-binding</keyword>
<dbReference type="InterPro" id="IPR003439">
    <property type="entry name" value="ABC_transporter-like_ATP-bd"/>
</dbReference>
<dbReference type="InterPro" id="IPR004606">
    <property type="entry name" value="Mop_domain"/>
</dbReference>
<evidence type="ECO:0000256" key="7">
    <source>
        <dbReference type="ARBA" id="ARBA00022967"/>
    </source>
</evidence>
<accession>A0AA42CI35</accession>
<dbReference type="SUPFAM" id="SSF50331">
    <property type="entry name" value="MOP-like"/>
    <property type="match status" value="1"/>
</dbReference>
<keyword evidence="3 9" id="KW-0500">Molybdenum</keyword>
<dbReference type="InterPro" id="IPR008995">
    <property type="entry name" value="Mo/tungstate-bd_C_term_dom"/>
</dbReference>
<dbReference type="PROSITE" id="PS51866">
    <property type="entry name" value="MOP"/>
    <property type="match status" value="1"/>
</dbReference>
<keyword evidence="13" id="KW-1185">Reference proteome</keyword>
<dbReference type="RefSeq" id="WP_264714276.1">
    <property type="nucleotide sequence ID" value="NZ_JAPDNT010000009.1"/>
</dbReference>
<evidence type="ECO:0000259" key="10">
    <source>
        <dbReference type="PROSITE" id="PS50893"/>
    </source>
</evidence>
<keyword evidence="6 12" id="KW-0067">ATP-binding</keyword>
<feature type="domain" description="ABC transporter" evidence="10">
    <location>
        <begin position="1"/>
        <end position="232"/>
    </location>
</feature>
<evidence type="ECO:0000256" key="3">
    <source>
        <dbReference type="ARBA" id="ARBA00022505"/>
    </source>
</evidence>
<evidence type="ECO:0000256" key="1">
    <source>
        <dbReference type="ARBA" id="ARBA00022448"/>
    </source>
</evidence>
<dbReference type="InterPro" id="IPR005116">
    <property type="entry name" value="Transp-assoc_OB_typ1"/>
</dbReference>
<keyword evidence="7" id="KW-1278">Translocase</keyword>
<dbReference type="InterPro" id="IPR011868">
    <property type="entry name" value="ModC_ABC_ATP-bd"/>
</dbReference>
<dbReference type="Pfam" id="PF03459">
    <property type="entry name" value="TOBE"/>
    <property type="match status" value="1"/>
</dbReference>
<dbReference type="InterPro" id="IPR050334">
    <property type="entry name" value="Molybdenum_import_ModC"/>
</dbReference>
<keyword evidence="1" id="KW-0813">Transport</keyword>
<evidence type="ECO:0000313" key="13">
    <source>
        <dbReference type="Proteomes" id="UP001165679"/>
    </source>
</evidence>
<dbReference type="InterPro" id="IPR027417">
    <property type="entry name" value="P-loop_NTPase"/>
</dbReference>
<dbReference type="NCBIfam" id="TIGR02142">
    <property type="entry name" value="modC_ABC"/>
    <property type="match status" value="1"/>
</dbReference>
<dbReference type="InterPro" id="IPR003593">
    <property type="entry name" value="AAA+_ATPase"/>
</dbReference>
<dbReference type="SMART" id="SM00382">
    <property type="entry name" value="AAA"/>
    <property type="match status" value="1"/>
</dbReference>
<dbReference type="InterPro" id="IPR017871">
    <property type="entry name" value="ABC_transporter-like_CS"/>
</dbReference>
<reference evidence="12" key="1">
    <citation type="submission" date="2022-09" db="EMBL/GenBank/DDBJ databases">
        <title>Rhodovastum sp. nov. RN2-1 isolated from soil in Seongnam, South Korea.</title>
        <authorList>
            <person name="Le N.T."/>
        </authorList>
    </citation>
    <scope>NUCLEOTIDE SEQUENCE</scope>
    <source>
        <strain evidence="12">RN2-1</strain>
    </source>
</reference>
<dbReference type="PROSITE" id="PS00211">
    <property type="entry name" value="ABC_TRANSPORTER_1"/>
    <property type="match status" value="1"/>
</dbReference>
<protein>
    <submittedName>
        <fullName evidence="12">Molybdenum ABC transporter ATP-binding protein</fullName>
    </submittedName>
</protein>
<keyword evidence="2" id="KW-1003">Cell membrane</keyword>
<proteinExistence type="predicted"/>
<reference evidence="12" key="2">
    <citation type="submission" date="2022-10" db="EMBL/GenBank/DDBJ databases">
        <authorList>
            <person name="Trinh H.N."/>
        </authorList>
    </citation>
    <scope>NUCLEOTIDE SEQUENCE</scope>
    <source>
        <strain evidence="12">RN2-1</strain>
    </source>
</reference>
<evidence type="ECO:0000256" key="6">
    <source>
        <dbReference type="ARBA" id="ARBA00022840"/>
    </source>
</evidence>
<dbReference type="Gene3D" id="2.40.50.100">
    <property type="match status" value="1"/>
</dbReference>
<dbReference type="SUPFAM" id="SSF52540">
    <property type="entry name" value="P-loop containing nucleoside triphosphate hydrolases"/>
    <property type="match status" value="1"/>
</dbReference>
<dbReference type="GO" id="GO:0016020">
    <property type="term" value="C:membrane"/>
    <property type="evidence" value="ECO:0007669"/>
    <property type="project" value="InterPro"/>
</dbReference>
<organism evidence="12 13">
    <name type="scientific">Limobrevibacterium gyesilva</name>
    <dbReference type="NCBI Taxonomy" id="2991712"/>
    <lineage>
        <taxon>Bacteria</taxon>
        <taxon>Pseudomonadati</taxon>
        <taxon>Pseudomonadota</taxon>
        <taxon>Alphaproteobacteria</taxon>
        <taxon>Acetobacterales</taxon>
        <taxon>Acetobacteraceae</taxon>
        <taxon>Limobrevibacterium</taxon>
    </lineage>
</organism>
<dbReference type="AlphaFoldDB" id="A0AA42CI35"/>
<evidence type="ECO:0000256" key="5">
    <source>
        <dbReference type="ARBA" id="ARBA00022741"/>
    </source>
</evidence>
<dbReference type="GO" id="GO:0140359">
    <property type="term" value="F:ABC-type transporter activity"/>
    <property type="evidence" value="ECO:0007669"/>
    <property type="project" value="InterPro"/>
</dbReference>
<keyword evidence="8" id="KW-0472">Membrane</keyword>
<evidence type="ECO:0000256" key="4">
    <source>
        <dbReference type="ARBA" id="ARBA00022519"/>
    </source>
</evidence>
<dbReference type="GO" id="GO:0015098">
    <property type="term" value="F:molybdate ion transmembrane transporter activity"/>
    <property type="evidence" value="ECO:0007669"/>
    <property type="project" value="InterPro"/>
</dbReference>
<dbReference type="Gene3D" id="3.40.50.300">
    <property type="entry name" value="P-loop containing nucleotide triphosphate hydrolases"/>
    <property type="match status" value="1"/>
</dbReference>
<dbReference type="PROSITE" id="PS50893">
    <property type="entry name" value="ABC_TRANSPORTER_2"/>
    <property type="match status" value="1"/>
</dbReference>
<gene>
    <name evidence="12" type="primary">modC</name>
    <name evidence="12" type="ORF">OL599_13340</name>
</gene>
<dbReference type="PANTHER" id="PTHR43514">
    <property type="entry name" value="ABC TRANSPORTER I FAMILY MEMBER 10"/>
    <property type="match status" value="1"/>
</dbReference>
<evidence type="ECO:0000256" key="9">
    <source>
        <dbReference type="PROSITE-ProRule" id="PRU01213"/>
    </source>
</evidence>
<dbReference type="GO" id="GO:0005524">
    <property type="term" value="F:ATP binding"/>
    <property type="evidence" value="ECO:0007669"/>
    <property type="project" value="UniProtKB-KW"/>
</dbReference>
<keyword evidence="4" id="KW-0997">Cell inner membrane</keyword>
<sequence>MTLSVALRHRFAGAAMDMRFEAPTPGVTMLFGPSGAGKSTVIAAAAGLLRPELCHIAVDGRVLADTEAGIWLPPERRRVGLVFQDARLFPHMSVATNLRYGQRRAPAGPIGFDDVVELLGIGALLERRPRTLSGGERQRVAIGRALLAQPLLLLMDEPLASLDAARKAEILPYLARLKTALRLPVLYVTHALEEMVRLADSVVLIEAGRVVAAGSLAEIAARGDLPLGLRDDAGAVFAARVAAHDTARRLTRLDAAGTPILVPLVANAIGTGVRVRVPAREVILAREAPVGISVQNVLPGTVRAITEDAPRHAALVEVMTGSRAVLARVTPDAVERLGLAPGAGVIVMFKSVGVEVTPE</sequence>
<feature type="domain" description="Mop" evidence="11">
    <location>
        <begin position="291"/>
        <end position="358"/>
    </location>
</feature>
<comment type="caution">
    <text evidence="12">The sequence shown here is derived from an EMBL/GenBank/DDBJ whole genome shotgun (WGS) entry which is preliminary data.</text>
</comment>
<evidence type="ECO:0000259" key="11">
    <source>
        <dbReference type="PROSITE" id="PS51866"/>
    </source>
</evidence>